<dbReference type="AlphaFoldDB" id="A0A4V2X9P4"/>
<comment type="caution">
    <text evidence="2">The sequence shown here is derived from an EMBL/GenBank/DDBJ whole genome shotgun (WGS) entry which is preliminary data.</text>
</comment>
<feature type="chain" id="PRO_5020758987" description="Outer membrane protein beta-barrel domain-containing protein" evidence="1">
    <location>
        <begin position="20"/>
        <end position="174"/>
    </location>
</feature>
<feature type="signal peptide" evidence="1">
    <location>
        <begin position="1"/>
        <end position="19"/>
    </location>
</feature>
<dbReference type="OrthoDB" id="9790491at2"/>
<keyword evidence="3" id="KW-1185">Reference proteome</keyword>
<protein>
    <recommendedName>
        <fullName evidence="4">Outer membrane protein beta-barrel domain-containing protein</fullName>
    </recommendedName>
</protein>
<evidence type="ECO:0000256" key="1">
    <source>
        <dbReference type="SAM" id="SignalP"/>
    </source>
</evidence>
<evidence type="ECO:0000313" key="3">
    <source>
        <dbReference type="Proteomes" id="UP000295706"/>
    </source>
</evidence>
<dbReference type="Proteomes" id="UP000295706">
    <property type="component" value="Unassembled WGS sequence"/>
</dbReference>
<dbReference type="RefSeq" id="WP_132118277.1">
    <property type="nucleotide sequence ID" value="NZ_SMJU01000007.1"/>
</dbReference>
<evidence type="ECO:0008006" key="4">
    <source>
        <dbReference type="Google" id="ProtNLM"/>
    </source>
</evidence>
<evidence type="ECO:0000313" key="2">
    <source>
        <dbReference type="EMBL" id="TDB64585.1"/>
    </source>
</evidence>
<organism evidence="2 3">
    <name type="scientific">Arundinibacter roseus</name>
    <dbReference type="NCBI Taxonomy" id="2070510"/>
    <lineage>
        <taxon>Bacteria</taxon>
        <taxon>Pseudomonadati</taxon>
        <taxon>Bacteroidota</taxon>
        <taxon>Cytophagia</taxon>
        <taxon>Cytophagales</taxon>
        <taxon>Spirosomataceae</taxon>
        <taxon>Arundinibacter</taxon>
    </lineage>
</organism>
<reference evidence="2 3" key="1">
    <citation type="submission" date="2019-02" db="EMBL/GenBank/DDBJ databases">
        <title>Arundinibacter roseus gen. nov., sp. nov., a new member of the family Cytophagaceae.</title>
        <authorList>
            <person name="Szuroczki S."/>
            <person name="Khayer B."/>
            <person name="Sproer C."/>
            <person name="Toumi M."/>
            <person name="Szabo A."/>
            <person name="Felfoldi T."/>
            <person name="Schumann P."/>
            <person name="Toth E."/>
        </authorList>
    </citation>
    <scope>NUCLEOTIDE SEQUENCE [LARGE SCALE GENOMIC DNA]</scope>
    <source>
        <strain evidence="2 3">DMA-k-7a</strain>
    </source>
</reference>
<sequence>MKKIVFTFLCFLTVSLAQAQYDNWAVGFKLGEPTGINIRKYFNNVNAIDVSFGTYGGILSNYREYRQGVYRNVGVTFQAHYLWHHALFNSEKAQIYYGFGPQINSRRYYPDNQQNQPVNYQSNISLGGSGLGGFEYFLPDGRMSIFLEGGLYVELLPGPFFTSPNVSGGIRLNL</sequence>
<dbReference type="EMBL" id="SMJU01000007">
    <property type="protein sequence ID" value="TDB64585.1"/>
    <property type="molecule type" value="Genomic_DNA"/>
</dbReference>
<name>A0A4V2X9P4_9BACT</name>
<proteinExistence type="predicted"/>
<gene>
    <name evidence="2" type="ORF">EZE20_13015</name>
</gene>
<keyword evidence="1" id="KW-0732">Signal</keyword>
<accession>A0A4V2X9P4</accession>